<sequence>MDANGRISRFDGAAGEWHVQRRLPMPTTLIKCSPDVDVRGIKVSHQVEFAVTFAEGPDMISNFRATIPIKLYISPNAPVGGSDYFISRRPDVHVCAAGGLNSSMEVPPCYGRHKLDELLEDDRPSSFLQRYDPVAPAYDFAVPASAPCAGVGA</sequence>
<reference evidence="2" key="1">
    <citation type="submission" date="2015-05" db="EMBL/GenBank/DDBJ databases">
        <authorList>
            <person name="Fogelqvist Johan"/>
        </authorList>
    </citation>
    <scope>NUCLEOTIDE SEQUENCE [LARGE SCALE GENOMIC DNA]</scope>
</reference>
<dbReference type="AlphaFoldDB" id="A0A0G4KJC4"/>
<name>A0A0G4KJC4_VERLO</name>
<evidence type="ECO:0000313" key="1">
    <source>
        <dbReference type="EMBL" id="CRK04338.1"/>
    </source>
</evidence>
<proteinExistence type="predicted"/>
<dbReference type="Proteomes" id="UP000045706">
    <property type="component" value="Unassembled WGS sequence"/>
</dbReference>
<protein>
    <submittedName>
        <fullName evidence="1">Uncharacterized protein</fullName>
    </submittedName>
</protein>
<evidence type="ECO:0000313" key="2">
    <source>
        <dbReference type="Proteomes" id="UP000045706"/>
    </source>
</evidence>
<accession>A0A0G4KJC4</accession>
<organism evidence="1 2">
    <name type="scientific">Verticillium longisporum</name>
    <name type="common">Verticillium dahliae var. longisporum</name>
    <dbReference type="NCBI Taxonomy" id="100787"/>
    <lineage>
        <taxon>Eukaryota</taxon>
        <taxon>Fungi</taxon>
        <taxon>Dikarya</taxon>
        <taxon>Ascomycota</taxon>
        <taxon>Pezizomycotina</taxon>
        <taxon>Sordariomycetes</taxon>
        <taxon>Hypocreomycetidae</taxon>
        <taxon>Glomerellales</taxon>
        <taxon>Plectosphaerellaceae</taxon>
        <taxon>Verticillium</taxon>
    </lineage>
</organism>
<dbReference type="EMBL" id="CVQI01001002">
    <property type="protein sequence ID" value="CRK04338.1"/>
    <property type="molecule type" value="Genomic_DNA"/>
</dbReference>
<gene>
    <name evidence="1" type="ORF">BN1723_008870</name>
</gene>